<dbReference type="AlphaFoldDB" id="A0A9Q0XMC8"/>
<feature type="coiled-coil region" evidence="4">
    <location>
        <begin position="66"/>
        <end position="161"/>
    </location>
</feature>
<dbReference type="InterPro" id="IPR031470">
    <property type="entry name" value="CEP63/Deup1_N"/>
</dbReference>
<dbReference type="Pfam" id="PF17045">
    <property type="entry name" value="CEP63"/>
    <property type="match status" value="1"/>
</dbReference>
<evidence type="ECO:0000313" key="6">
    <source>
        <dbReference type="EMBL" id="KAJ7320071.1"/>
    </source>
</evidence>
<gene>
    <name evidence="6" type="ORF">JRQ81_019582</name>
</gene>
<keyword evidence="3 4" id="KW-0175">Coiled coil</keyword>
<evidence type="ECO:0000259" key="5">
    <source>
        <dbReference type="Pfam" id="PF17045"/>
    </source>
</evidence>
<keyword evidence="2" id="KW-0963">Cytoplasm</keyword>
<dbReference type="Proteomes" id="UP001142489">
    <property type="component" value="Unassembled WGS sequence"/>
</dbReference>
<comment type="subcellular location">
    <subcellularLocation>
        <location evidence="1">Cytoplasm</location>
    </subcellularLocation>
</comment>
<feature type="coiled-coil region" evidence="4">
    <location>
        <begin position="236"/>
        <end position="364"/>
    </location>
</feature>
<dbReference type="PANTHER" id="PTHR18875:SF5">
    <property type="entry name" value="DEUTEROSOME ASSEMBLY PROTEIN 1"/>
    <property type="match status" value="1"/>
</dbReference>
<name>A0A9Q0XMC8_9SAUR</name>
<sequence>MDKKIEALQEQMMARSIPCDTELQELMHQIDIMVNNKKLEWEKKLQALEARMTIRDQELATAQSKLDQKGQEVGLLRQKLDSLQKTKYEMAQNYDAQLQALKTQFAKLTQSYEKLQLHQLKQNKACGMEKYTENQEAPFQLSSLNQKLEEFRAKSREWDKQETLYQNHLVSLDAQQKLLSEKCNLFQKQAQNCQIQVRCQKLKQEDAGPCSQCQMEHLSVQHDLFPQPCGRNEFFMEKLKSTVSEIAVSRNKLQEENLKLQQEVKMYQRKCQNIEARLTEVKNELQSREDLLNMVELECQQLRKEVAKMEEYRNKEENQVKLQSAYAQCIKDLEIKKAQILVLERQQENQQKELNEILISLKEERRCFKSKCGEKACHGVYRGRQMRKLKL</sequence>
<comment type="caution">
    <text evidence="6">The sequence shown here is derived from an EMBL/GenBank/DDBJ whole genome shotgun (WGS) entry which is preliminary data.</text>
</comment>
<reference evidence="6" key="1">
    <citation type="journal article" date="2023" name="DNA Res.">
        <title>Chromosome-level genome assembly of Phrynocephalus forsythii using third-generation DNA sequencing and Hi-C analysis.</title>
        <authorList>
            <person name="Qi Y."/>
            <person name="Zhao W."/>
            <person name="Zhao Y."/>
            <person name="Niu C."/>
            <person name="Cao S."/>
            <person name="Zhang Y."/>
        </authorList>
    </citation>
    <scope>NUCLEOTIDE SEQUENCE</scope>
    <source>
        <tissue evidence="6">Muscle</tissue>
    </source>
</reference>
<feature type="domain" description="CEP63/Deup1 N-terminal" evidence="5">
    <location>
        <begin position="18"/>
        <end position="289"/>
    </location>
</feature>
<dbReference type="GO" id="GO:0098536">
    <property type="term" value="C:deuterosome"/>
    <property type="evidence" value="ECO:0007669"/>
    <property type="project" value="TreeGrafter"/>
</dbReference>
<dbReference type="GO" id="GO:0005737">
    <property type="term" value="C:cytoplasm"/>
    <property type="evidence" value="ECO:0007669"/>
    <property type="project" value="UniProtKB-SubCell"/>
</dbReference>
<dbReference type="PANTHER" id="PTHR18875">
    <property type="entry name" value="SARCOMA ANTIGEN NY-SAR-24/CYTOSKELETAL PROTEIN SOJO"/>
    <property type="match status" value="1"/>
</dbReference>
<dbReference type="GO" id="GO:0098535">
    <property type="term" value="P:de novo centriole assembly involved in multi-ciliated epithelial cell differentiation"/>
    <property type="evidence" value="ECO:0007669"/>
    <property type="project" value="TreeGrafter"/>
</dbReference>
<accession>A0A9Q0XMC8</accession>
<proteinExistence type="predicted"/>
<organism evidence="6 7">
    <name type="scientific">Phrynocephalus forsythii</name>
    <dbReference type="NCBI Taxonomy" id="171643"/>
    <lineage>
        <taxon>Eukaryota</taxon>
        <taxon>Metazoa</taxon>
        <taxon>Chordata</taxon>
        <taxon>Craniata</taxon>
        <taxon>Vertebrata</taxon>
        <taxon>Euteleostomi</taxon>
        <taxon>Lepidosauria</taxon>
        <taxon>Squamata</taxon>
        <taxon>Bifurcata</taxon>
        <taxon>Unidentata</taxon>
        <taxon>Episquamata</taxon>
        <taxon>Toxicofera</taxon>
        <taxon>Iguania</taxon>
        <taxon>Acrodonta</taxon>
        <taxon>Agamidae</taxon>
        <taxon>Agaminae</taxon>
        <taxon>Phrynocephalus</taxon>
    </lineage>
</organism>
<evidence type="ECO:0000256" key="4">
    <source>
        <dbReference type="SAM" id="Coils"/>
    </source>
</evidence>
<dbReference type="OrthoDB" id="10007333at2759"/>
<dbReference type="GO" id="GO:0005814">
    <property type="term" value="C:centriole"/>
    <property type="evidence" value="ECO:0007669"/>
    <property type="project" value="TreeGrafter"/>
</dbReference>
<evidence type="ECO:0000313" key="7">
    <source>
        <dbReference type="Proteomes" id="UP001142489"/>
    </source>
</evidence>
<dbReference type="EMBL" id="JAPFRF010000010">
    <property type="protein sequence ID" value="KAJ7320071.1"/>
    <property type="molecule type" value="Genomic_DNA"/>
</dbReference>
<evidence type="ECO:0000256" key="3">
    <source>
        <dbReference type="ARBA" id="ARBA00023054"/>
    </source>
</evidence>
<evidence type="ECO:0000256" key="2">
    <source>
        <dbReference type="ARBA" id="ARBA00022490"/>
    </source>
</evidence>
<evidence type="ECO:0000256" key="1">
    <source>
        <dbReference type="ARBA" id="ARBA00004496"/>
    </source>
</evidence>
<protein>
    <recommendedName>
        <fullName evidence="5">CEP63/Deup1 N-terminal domain-containing protein</fullName>
    </recommendedName>
</protein>
<dbReference type="GO" id="GO:0007099">
    <property type="term" value="P:centriole replication"/>
    <property type="evidence" value="ECO:0007669"/>
    <property type="project" value="TreeGrafter"/>
</dbReference>
<keyword evidence="7" id="KW-1185">Reference proteome</keyword>